<dbReference type="Pfam" id="PF01041">
    <property type="entry name" value="DegT_DnrJ_EryC1"/>
    <property type="match status" value="1"/>
</dbReference>
<dbReference type="SUPFAM" id="SSF53383">
    <property type="entry name" value="PLP-dependent transferases"/>
    <property type="match status" value="1"/>
</dbReference>
<keyword evidence="1 4" id="KW-0663">Pyridoxal phosphate</keyword>
<evidence type="ECO:0000256" key="4">
    <source>
        <dbReference type="PIRSR" id="PIRSR000390-2"/>
    </source>
</evidence>
<protein>
    <submittedName>
        <fullName evidence="6">dTDP-4-amino-4,6-dideoxygalactose transaminase</fullName>
    </submittedName>
</protein>
<dbReference type="EMBL" id="FMUH01000001">
    <property type="protein sequence ID" value="SCX38304.1"/>
    <property type="molecule type" value="Genomic_DNA"/>
</dbReference>
<proteinExistence type="inferred from homology"/>
<reference evidence="7" key="1">
    <citation type="submission" date="2016-10" db="EMBL/GenBank/DDBJ databases">
        <authorList>
            <person name="Varghese N."/>
            <person name="Submissions S."/>
        </authorList>
    </citation>
    <scope>NUCLEOTIDE SEQUENCE [LARGE SCALE GENOMIC DNA]</scope>
    <source>
        <strain evidence="7">DSM 45722</strain>
    </source>
</reference>
<evidence type="ECO:0000313" key="6">
    <source>
        <dbReference type="EMBL" id="SCX38304.1"/>
    </source>
</evidence>
<sequence>MNPSPTARPDVPFLDVRAQHAELAAELDAAALRVLHSDRLVLGPEVKAFEAAWAAQVGARHAVGVASGLDALTLALRAVGVRPGDEVVVPAHTFVATWLSVVHAGALPVPVDVDGETGAWPVPAVAAALTPRTTAIVPVHLYGHPVDLEPLLELAQRHGLAVVDDAAQAHGARRAGRPVGARGHASAWSFYPGKNLGAVGDAGAVTTSDAAVADRLRSLRNYGSTEKYRHDEIGWNSRLDELQAALLGVKLGRLDEWNARRRRVAARYGDALADLPDLQLPGAAAGTDPAWHLYVVRSPRRDALRAHLARAGVQTVVHYPVPPHRQPAFAGTPAAAADLPGADRLSAEVLSLPLGPHLPRPDQDRVIDALREFYL</sequence>
<dbReference type="GO" id="GO:0008483">
    <property type="term" value="F:transaminase activity"/>
    <property type="evidence" value="ECO:0007669"/>
    <property type="project" value="TreeGrafter"/>
</dbReference>
<evidence type="ECO:0000256" key="1">
    <source>
        <dbReference type="ARBA" id="ARBA00022898"/>
    </source>
</evidence>
<dbReference type="InterPro" id="IPR015422">
    <property type="entry name" value="PyrdxlP-dep_Trfase_small"/>
</dbReference>
<accession>A0A1G4XBJ1</accession>
<organism evidence="6 7">
    <name type="scientific">Klenkia marina</name>
    <dbReference type="NCBI Taxonomy" id="1960309"/>
    <lineage>
        <taxon>Bacteria</taxon>
        <taxon>Bacillati</taxon>
        <taxon>Actinomycetota</taxon>
        <taxon>Actinomycetes</taxon>
        <taxon>Geodermatophilales</taxon>
        <taxon>Geodermatophilaceae</taxon>
        <taxon>Klenkia</taxon>
    </lineage>
</organism>
<dbReference type="InterPro" id="IPR000653">
    <property type="entry name" value="DegT/StrS_aminotransferase"/>
</dbReference>
<dbReference type="AlphaFoldDB" id="A0A1G4XBJ1"/>
<dbReference type="OrthoDB" id="9804264at2"/>
<dbReference type="InterPro" id="IPR015421">
    <property type="entry name" value="PyrdxlP-dep_Trfase_major"/>
</dbReference>
<evidence type="ECO:0000256" key="2">
    <source>
        <dbReference type="ARBA" id="ARBA00037999"/>
    </source>
</evidence>
<gene>
    <name evidence="6" type="ORF">SAMN03159343_0371</name>
</gene>
<evidence type="ECO:0000313" key="7">
    <source>
        <dbReference type="Proteomes" id="UP000198981"/>
    </source>
</evidence>
<name>A0A1G4XBJ1_9ACTN</name>
<dbReference type="Proteomes" id="UP000198981">
    <property type="component" value="Unassembled WGS sequence"/>
</dbReference>
<dbReference type="GO" id="GO:0000271">
    <property type="term" value="P:polysaccharide biosynthetic process"/>
    <property type="evidence" value="ECO:0007669"/>
    <property type="project" value="TreeGrafter"/>
</dbReference>
<dbReference type="Gene3D" id="3.40.640.10">
    <property type="entry name" value="Type I PLP-dependent aspartate aminotransferase-like (Major domain)"/>
    <property type="match status" value="1"/>
</dbReference>
<dbReference type="PANTHER" id="PTHR30244:SF36">
    <property type="entry name" value="3-OXO-GLUCOSE-6-PHOSPHATE:GLUTAMATE AMINOTRANSFERASE"/>
    <property type="match status" value="1"/>
</dbReference>
<feature type="active site" description="Proton acceptor" evidence="3">
    <location>
        <position position="194"/>
    </location>
</feature>
<dbReference type="STRING" id="1960309.SAMN03159343_0371"/>
<dbReference type="CDD" id="cd00616">
    <property type="entry name" value="AHBA_syn"/>
    <property type="match status" value="1"/>
</dbReference>
<keyword evidence="7" id="KW-1185">Reference proteome</keyword>
<comment type="similarity">
    <text evidence="2 5">Belongs to the DegT/DnrJ/EryC1 family.</text>
</comment>
<dbReference type="PIRSF" id="PIRSF000390">
    <property type="entry name" value="PLP_StrS"/>
    <property type="match status" value="1"/>
</dbReference>
<dbReference type="InterPro" id="IPR015424">
    <property type="entry name" value="PyrdxlP-dep_Trfase"/>
</dbReference>
<dbReference type="GO" id="GO:0030170">
    <property type="term" value="F:pyridoxal phosphate binding"/>
    <property type="evidence" value="ECO:0007669"/>
    <property type="project" value="TreeGrafter"/>
</dbReference>
<dbReference type="Gene3D" id="3.90.1150.10">
    <property type="entry name" value="Aspartate Aminotransferase, domain 1"/>
    <property type="match status" value="1"/>
</dbReference>
<dbReference type="PANTHER" id="PTHR30244">
    <property type="entry name" value="TRANSAMINASE"/>
    <property type="match status" value="1"/>
</dbReference>
<feature type="modified residue" description="N6-(pyridoxal phosphate)lysine" evidence="4">
    <location>
        <position position="194"/>
    </location>
</feature>
<dbReference type="RefSeq" id="WP_092799134.1">
    <property type="nucleotide sequence ID" value="NZ_FMUH01000001.1"/>
</dbReference>
<evidence type="ECO:0000256" key="5">
    <source>
        <dbReference type="RuleBase" id="RU004508"/>
    </source>
</evidence>
<evidence type="ECO:0000256" key="3">
    <source>
        <dbReference type="PIRSR" id="PIRSR000390-1"/>
    </source>
</evidence>